<comment type="caution">
    <text evidence="1">The sequence shown here is derived from an EMBL/GenBank/DDBJ whole genome shotgun (WGS) entry which is preliminary data.</text>
</comment>
<protein>
    <submittedName>
        <fullName evidence="1">Uncharacterized protein</fullName>
    </submittedName>
</protein>
<organism evidence="1">
    <name type="scientific">marine sediment metagenome</name>
    <dbReference type="NCBI Taxonomy" id="412755"/>
    <lineage>
        <taxon>unclassified sequences</taxon>
        <taxon>metagenomes</taxon>
        <taxon>ecological metagenomes</taxon>
    </lineage>
</organism>
<gene>
    <name evidence="1" type="ORF">LCGC14_3056940</name>
</gene>
<proteinExistence type="predicted"/>
<sequence length="354" mass="40962">DTHFTYEEMVDEGTHSSIEAKLLLVKDHLAAEEAGVQSYVDWRTESGNPLTLSEKPVEYLQLRVDNQQNYDDLEEAKNITIKADRDKEVEAIRARKVGDETFHDIERRVDAMGKGTREASIPEEVVNAYVLHMQIVDETSGNSSKAKLHRYMDSDLNDFLMSEDYHGKQAAEPLHEDKKYLDNYLVPRWTIDVEYEAEDLAYNEIAEDDTEARDAYKAGEGLEGADLTRRVEYRRARRKREALEMSNTITGERIPTDQIDNYINYWELDIKGKRQERFLVDNPEFAQSMHNVAGIDIPLPEDVPAVQYDDIYDEWKEDFDKLKGLADNESEFYIEDVTAREIARNAMKFTPDGK</sequence>
<name>A0A0F8X8A2_9ZZZZ</name>
<evidence type="ECO:0000313" key="1">
    <source>
        <dbReference type="EMBL" id="KKK57195.1"/>
    </source>
</evidence>
<feature type="non-terminal residue" evidence="1">
    <location>
        <position position="1"/>
    </location>
</feature>
<accession>A0A0F8X8A2</accession>
<reference evidence="1" key="1">
    <citation type="journal article" date="2015" name="Nature">
        <title>Complex archaea that bridge the gap between prokaryotes and eukaryotes.</title>
        <authorList>
            <person name="Spang A."/>
            <person name="Saw J.H."/>
            <person name="Jorgensen S.L."/>
            <person name="Zaremba-Niedzwiedzka K."/>
            <person name="Martijn J."/>
            <person name="Lind A.E."/>
            <person name="van Eijk R."/>
            <person name="Schleper C."/>
            <person name="Guy L."/>
            <person name="Ettema T.J."/>
        </authorList>
    </citation>
    <scope>NUCLEOTIDE SEQUENCE</scope>
</reference>
<feature type="non-terminal residue" evidence="1">
    <location>
        <position position="354"/>
    </location>
</feature>
<dbReference type="AlphaFoldDB" id="A0A0F8X8A2"/>
<dbReference type="EMBL" id="LAZR01064608">
    <property type="protein sequence ID" value="KKK57195.1"/>
    <property type="molecule type" value="Genomic_DNA"/>
</dbReference>